<dbReference type="InterPro" id="IPR048405">
    <property type="entry name" value="GldM_Ig-like-1"/>
</dbReference>
<reference evidence="5 6" key="1">
    <citation type="submission" date="2018-07" db="EMBL/GenBank/DDBJ databases">
        <title>Genome sequencing of Runella.</title>
        <authorList>
            <person name="Baek M.-G."/>
            <person name="Yi H."/>
        </authorList>
    </citation>
    <scope>NUCLEOTIDE SEQUENCE [LARGE SCALE GENOMIC DNA]</scope>
    <source>
        <strain evidence="5 6">HYN0085</strain>
    </source>
</reference>
<dbReference type="Pfam" id="PF21602">
    <property type="entry name" value="GldM_3rd"/>
    <property type="match status" value="1"/>
</dbReference>
<dbReference type="InterPro" id="IPR022720">
    <property type="entry name" value="Motility-assoc_prot_GldM_N"/>
</dbReference>
<dbReference type="RefSeq" id="WP_114066504.1">
    <property type="nucleotide sequence ID" value="NZ_CP030850.1"/>
</dbReference>
<feature type="domain" description="Gliding motility-associated protein GldM N-terminal" evidence="2">
    <location>
        <begin position="33"/>
        <end position="222"/>
    </location>
</feature>
<dbReference type="OrthoDB" id="1490890at2"/>
<evidence type="ECO:0000259" key="2">
    <source>
        <dbReference type="Pfam" id="PF12081"/>
    </source>
</evidence>
<evidence type="ECO:0000259" key="1">
    <source>
        <dbReference type="Pfam" id="PF12080"/>
    </source>
</evidence>
<protein>
    <submittedName>
        <fullName evidence="5">Gliding motility protein GldM</fullName>
    </submittedName>
</protein>
<dbReference type="Pfam" id="PF21601">
    <property type="entry name" value="GldM_2nd"/>
    <property type="match status" value="1"/>
</dbReference>
<dbReference type="EMBL" id="CP030850">
    <property type="protein sequence ID" value="AXE17719.1"/>
    <property type="molecule type" value="Genomic_DNA"/>
</dbReference>
<evidence type="ECO:0000259" key="4">
    <source>
        <dbReference type="Pfam" id="PF21602"/>
    </source>
</evidence>
<proteinExistence type="predicted"/>
<dbReference type="InterPro" id="IPR019859">
    <property type="entry name" value="Motility-assoc_prot_GldM"/>
</dbReference>
<name>A0A344TGE8_9BACT</name>
<dbReference type="Proteomes" id="UP000251993">
    <property type="component" value="Chromosome"/>
</dbReference>
<evidence type="ECO:0000259" key="3">
    <source>
        <dbReference type="Pfam" id="PF21601"/>
    </source>
</evidence>
<dbReference type="InterPro" id="IPR048406">
    <property type="entry name" value="GldM_Ig-like-2"/>
</dbReference>
<keyword evidence="6" id="KW-1185">Reference proteome</keyword>
<dbReference type="InterPro" id="IPR022719">
    <property type="entry name" value="Motility-assoc_prot_GldM_C"/>
</dbReference>
<dbReference type="Pfam" id="PF12081">
    <property type="entry name" value="GldM_1st"/>
    <property type="match status" value="1"/>
</dbReference>
<dbReference type="NCBIfam" id="TIGR03517">
    <property type="entry name" value="GldM_gliding"/>
    <property type="match status" value="1"/>
</dbReference>
<accession>A0A344TGE8</accession>
<evidence type="ECO:0000313" key="5">
    <source>
        <dbReference type="EMBL" id="AXE17719.1"/>
    </source>
</evidence>
<feature type="domain" description="Gliding motility-associated protein GldM first immunoglobulin-like" evidence="3">
    <location>
        <begin position="225"/>
        <end position="329"/>
    </location>
</feature>
<sequence>MAGAKETPRQKMIGMMYLVLTAMLALQVSSALLEKFQLLNNSMEVASNAANKINARTVENIRDKVEKSGNRAFEVAIVKQAEDVRKIASGMISEIDAIKSQIATEAGGGIDPETGKVKNPNEEDKVAIYMIGPSKNGKAYDLKNKLNGFVEQMNKLSGTSFAPLALDGKEDPLAKRDKDQRTKDFAELNFAQTPVPAALAVLSQKQSEIRRLEAEVLDALAAKVGAKDIKFDKILAMISAESNVVVAGTKFKGEMFIAASSSSLTPRMSLGGAPLRVQDGKGIIEFTAQGGSYDKDGLAAKTLSGVISFPTPSGRDTTISMKYDYKVAKPTYNIESASMPPLFLGCKNVLSIQSPGLGPLWNPAFTADGAEVINNGKGKVIIIPNNRNVKLNISNQGNLIGTEGFRVNRVPRPRLEYYINGALVDDKRPISASMARNISVKAIADESLINYSPEDANFRVGKIEVRLASGARPKGQPVVINGPSGSINALAAQAAPGDRLVIEVSGVQRRNFKGDVQDAGIGTDSRTVPLN</sequence>
<organism evidence="5 6">
    <name type="scientific">Runella rosea</name>
    <dbReference type="NCBI Taxonomy" id="2259595"/>
    <lineage>
        <taxon>Bacteria</taxon>
        <taxon>Pseudomonadati</taxon>
        <taxon>Bacteroidota</taxon>
        <taxon>Cytophagia</taxon>
        <taxon>Cytophagales</taxon>
        <taxon>Spirosomataceae</taxon>
        <taxon>Runella</taxon>
    </lineage>
</organism>
<dbReference type="KEGG" id="run:DR864_08215"/>
<gene>
    <name evidence="5" type="ORF">DR864_08215</name>
</gene>
<dbReference type="AlphaFoldDB" id="A0A344TGE8"/>
<dbReference type="Pfam" id="PF12080">
    <property type="entry name" value="GldM_4th"/>
    <property type="match status" value="1"/>
</dbReference>
<feature type="domain" description="Gliding motility-associated protein GldM C-terminal" evidence="1">
    <location>
        <begin position="411"/>
        <end position="518"/>
    </location>
</feature>
<feature type="domain" description="Gliding motility-associated protein GldM second immunoglobulin-like" evidence="4">
    <location>
        <begin position="332"/>
        <end position="407"/>
    </location>
</feature>
<evidence type="ECO:0000313" key="6">
    <source>
        <dbReference type="Proteomes" id="UP000251993"/>
    </source>
</evidence>